<sequence>MKSRAVVVGTTGNAVSTAVVDWAADEARYRRLPLRIVHILEWDSGQAPESGSGSYVERVWSAAAAATNATAARARDIAPGLEITADTLAGHPAGRLLELARDAELVVLGHRGSGGFAGLLLGSVSLRVAAHAPCPVAVVRGLPNRDGPISAGVDGSPATAQVLETAFAAAAARAARLVVVRAFAPAMQPWPAELKQAEAARLEEQLKSERQRFPGVPVEIQLTHRSITSVLVSASVDAQLVIVGSRGRGALRAALLGSTGRHVLQHAQCPVLVARPLC</sequence>
<organism evidence="3 4">
    <name type="scientific">Paractinoplanes tereljensis</name>
    <dbReference type="NCBI Taxonomy" id="571912"/>
    <lineage>
        <taxon>Bacteria</taxon>
        <taxon>Bacillati</taxon>
        <taxon>Actinomycetota</taxon>
        <taxon>Actinomycetes</taxon>
        <taxon>Micromonosporales</taxon>
        <taxon>Micromonosporaceae</taxon>
        <taxon>Paractinoplanes</taxon>
    </lineage>
</organism>
<dbReference type="InterPro" id="IPR006015">
    <property type="entry name" value="Universal_stress_UspA"/>
</dbReference>
<dbReference type="Proteomes" id="UP000623608">
    <property type="component" value="Unassembled WGS sequence"/>
</dbReference>
<dbReference type="InterPro" id="IPR006016">
    <property type="entry name" value="UspA"/>
</dbReference>
<evidence type="ECO:0000313" key="3">
    <source>
        <dbReference type="EMBL" id="GIF23364.1"/>
    </source>
</evidence>
<gene>
    <name evidence="3" type="ORF">Ate02nite_60940</name>
</gene>
<dbReference type="RefSeq" id="WP_203811261.1">
    <property type="nucleotide sequence ID" value="NZ_BOMY01000039.1"/>
</dbReference>
<comment type="similarity">
    <text evidence="1">Belongs to the universal stress protein A family.</text>
</comment>
<dbReference type="AlphaFoldDB" id="A0A919NQQ9"/>
<dbReference type="EMBL" id="BOMY01000039">
    <property type="protein sequence ID" value="GIF23364.1"/>
    <property type="molecule type" value="Genomic_DNA"/>
</dbReference>
<dbReference type="PANTHER" id="PTHR46268:SF6">
    <property type="entry name" value="UNIVERSAL STRESS PROTEIN UP12"/>
    <property type="match status" value="1"/>
</dbReference>
<protein>
    <submittedName>
        <fullName evidence="3">Universal stress protein</fullName>
    </submittedName>
</protein>
<evidence type="ECO:0000256" key="1">
    <source>
        <dbReference type="ARBA" id="ARBA00008791"/>
    </source>
</evidence>
<proteinExistence type="inferred from homology"/>
<accession>A0A919NQQ9</accession>
<dbReference type="PANTHER" id="PTHR46268">
    <property type="entry name" value="STRESS RESPONSE PROTEIN NHAX"/>
    <property type="match status" value="1"/>
</dbReference>
<reference evidence="3" key="1">
    <citation type="submission" date="2021-01" db="EMBL/GenBank/DDBJ databases">
        <title>Whole genome shotgun sequence of Actinoplanes tereljensis NBRC 105297.</title>
        <authorList>
            <person name="Komaki H."/>
            <person name="Tamura T."/>
        </authorList>
    </citation>
    <scope>NUCLEOTIDE SEQUENCE</scope>
    <source>
        <strain evidence="3">NBRC 105297</strain>
    </source>
</reference>
<feature type="domain" description="UspA" evidence="2">
    <location>
        <begin position="149"/>
        <end position="275"/>
    </location>
</feature>
<name>A0A919NQQ9_9ACTN</name>
<feature type="domain" description="UspA" evidence="2">
    <location>
        <begin position="4"/>
        <end position="140"/>
    </location>
</feature>
<dbReference type="Gene3D" id="3.40.50.620">
    <property type="entry name" value="HUPs"/>
    <property type="match status" value="2"/>
</dbReference>
<keyword evidence="4" id="KW-1185">Reference proteome</keyword>
<dbReference type="InterPro" id="IPR014729">
    <property type="entry name" value="Rossmann-like_a/b/a_fold"/>
</dbReference>
<evidence type="ECO:0000259" key="2">
    <source>
        <dbReference type="Pfam" id="PF00582"/>
    </source>
</evidence>
<dbReference type="Pfam" id="PF00582">
    <property type="entry name" value="Usp"/>
    <property type="match status" value="2"/>
</dbReference>
<evidence type="ECO:0000313" key="4">
    <source>
        <dbReference type="Proteomes" id="UP000623608"/>
    </source>
</evidence>
<comment type="caution">
    <text evidence="3">The sequence shown here is derived from an EMBL/GenBank/DDBJ whole genome shotgun (WGS) entry which is preliminary data.</text>
</comment>
<dbReference type="SUPFAM" id="SSF52402">
    <property type="entry name" value="Adenine nucleotide alpha hydrolases-like"/>
    <property type="match status" value="2"/>
</dbReference>
<dbReference type="PRINTS" id="PR01438">
    <property type="entry name" value="UNVRSLSTRESS"/>
</dbReference>